<dbReference type="Gene3D" id="3.30.565.10">
    <property type="entry name" value="Histidine kinase-like ATPase, C-terminal domain"/>
    <property type="match status" value="1"/>
</dbReference>
<dbReference type="Proteomes" id="UP000824238">
    <property type="component" value="Unassembled WGS sequence"/>
</dbReference>
<dbReference type="Pfam" id="PF02518">
    <property type="entry name" value="HATPase_c"/>
    <property type="match status" value="1"/>
</dbReference>
<dbReference type="EMBL" id="DVHH01000017">
    <property type="protein sequence ID" value="HIR54112.1"/>
    <property type="molecule type" value="Genomic_DNA"/>
</dbReference>
<dbReference type="FunFam" id="1.10.287.130:FF:000001">
    <property type="entry name" value="Two-component sensor histidine kinase"/>
    <property type="match status" value="1"/>
</dbReference>
<dbReference type="SMART" id="SM00388">
    <property type="entry name" value="HisKA"/>
    <property type="match status" value="1"/>
</dbReference>
<evidence type="ECO:0000256" key="2">
    <source>
        <dbReference type="ARBA" id="ARBA00004370"/>
    </source>
</evidence>
<dbReference type="Pfam" id="PF00512">
    <property type="entry name" value="HisKA"/>
    <property type="match status" value="1"/>
</dbReference>
<keyword evidence="10 11" id="KW-0472">Membrane</keyword>
<dbReference type="PRINTS" id="PR00344">
    <property type="entry name" value="BCTRLSENSOR"/>
</dbReference>
<feature type="transmembrane region" description="Helical" evidence="11">
    <location>
        <begin position="300"/>
        <end position="320"/>
    </location>
</feature>
<dbReference type="PANTHER" id="PTHR45436">
    <property type="entry name" value="SENSOR HISTIDINE KINASE YKOH"/>
    <property type="match status" value="1"/>
</dbReference>
<evidence type="ECO:0000256" key="10">
    <source>
        <dbReference type="ARBA" id="ARBA00023136"/>
    </source>
</evidence>
<evidence type="ECO:0000256" key="1">
    <source>
        <dbReference type="ARBA" id="ARBA00000085"/>
    </source>
</evidence>
<dbReference type="PROSITE" id="PS51257">
    <property type="entry name" value="PROKAR_LIPOPROTEIN"/>
    <property type="match status" value="1"/>
</dbReference>
<dbReference type="EC" id="2.7.13.3" evidence="3"/>
<organism evidence="14 15">
    <name type="scientific">Candidatus Scatomorpha intestinigallinarum</name>
    <dbReference type="NCBI Taxonomy" id="2840923"/>
    <lineage>
        <taxon>Bacteria</taxon>
        <taxon>Bacillati</taxon>
        <taxon>Bacillota</taxon>
        <taxon>Clostridia</taxon>
        <taxon>Eubacteriales</taxon>
        <taxon>Candidatus Scatomorpha</taxon>
    </lineage>
</organism>
<dbReference type="SUPFAM" id="SSF47384">
    <property type="entry name" value="Homodimeric domain of signal transducing histidine kinase"/>
    <property type="match status" value="1"/>
</dbReference>
<dbReference type="InterPro" id="IPR004358">
    <property type="entry name" value="Sig_transdc_His_kin-like_C"/>
</dbReference>
<proteinExistence type="predicted"/>
<dbReference type="Gene3D" id="6.10.340.10">
    <property type="match status" value="1"/>
</dbReference>
<dbReference type="PANTHER" id="PTHR45436:SF5">
    <property type="entry name" value="SENSOR HISTIDINE KINASE TRCS"/>
    <property type="match status" value="1"/>
</dbReference>
<dbReference type="CDD" id="cd00075">
    <property type="entry name" value="HATPase"/>
    <property type="match status" value="1"/>
</dbReference>
<gene>
    <name evidence="14" type="ORF">IAD36_00695</name>
</gene>
<evidence type="ECO:0000256" key="7">
    <source>
        <dbReference type="ARBA" id="ARBA00022777"/>
    </source>
</evidence>
<feature type="domain" description="HAMP" evidence="13">
    <location>
        <begin position="328"/>
        <end position="368"/>
    </location>
</feature>
<evidence type="ECO:0000259" key="13">
    <source>
        <dbReference type="PROSITE" id="PS50885"/>
    </source>
</evidence>
<keyword evidence="7 14" id="KW-0418">Kinase</keyword>
<dbReference type="AlphaFoldDB" id="A0A9D1IYA7"/>
<sequence>MAGAKPRRLRRRVALPLMLAFALLWLGCMALLTGAEQDELELRLSTTVSDTRETLTSKWTQYQEQLEGRHAEDAGNLLRYNISTYSMALTDVSEGGMAFLIRDEAGEEFSSQLAWGYGCEEGFGVEPTWFLFFDEGLDDAGQMAFAKWLMGIRESSSFVLDSAGETALGAEDMLGCVARVSGFRLEGHALDVRKIEIVGPDGEVRDSFEAAAQGDGETVTLEFKYMQISSVLLPLKWSDGSDGRIDMERRLANYRRAQEMLEGAYVGTGGVRVSSSSYGSQRIAAFQTDIFGAAVDSLTFIYVCTLLLTAAVALGLAAYLSKKVTGPVEELARGAEAGRCPEDGPVTELNDLARAFNGAQERLAGQLEREREFTRAAAHELKTPLAVLRTHAEALREDIDAEKRGQYLDIVLDESDRMTRLVARLLELSRLEGGTVAKEPLELSALIREVWGPLELTMAQRGLKLELDLQEARVDGDRELLRQAVGNLATNALRHCADGGEIRVSLRAKDGEAILAVYNDGELVAEEDLPRLFEAFYRGDKSRSRESGGTGLGLAIVRAAALAHGGGCAVENCECGVCFYVTLPVA</sequence>
<dbReference type="InterPro" id="IPR005467">
    <property type="entry name" value="His_kinase_dom"/>
</dbReference>
<evidence type="ECO:0000259" key="12">
    <source>
        <dbReference type="PROSITE" id="PS50109"/>
    </source>
</evidence>
<keyword evidence="4" id="KW-0597">Phosphoprotein</keyword>
<accession>A0A9D1IYA7</accession>
<dbReference type="InterPro" id="IPR003660">
    <property type="entry name" value="HAMP_dom"/>
</dbReference>
<reference evidence="14" key="2">
    <citation type="journal article" date="2021" name="PeerJ">
        <title>Extensive microbial diversity within the chicken gut microbiome revealed by metagenomics and culture.</title>
        <authorList>
            <person name="Gilroy R."/>
            <person name="Ravi A."/>
            <person name="Getino M."/>
            <person name="Pursley I."/>
            <person name="Horton D.L."/>
            <person name="Alikhan N.F."/>
            <person name="Baker D."/>
            <person name="Gharbi K."/>
            <person name="Hall N."/>
            <person name="Watson M."/>
            <person name="Adriaenssens E.M."/>
            <person name="Foster-Nyarko E."/>
            <person name="Jarju S."/>
            <person name="Secka A."/>
            <person name="Antonio M."/>
            <person name="Oren A."/>
            <person name="Chaudhuri R.R."/>
            <person name="La Ragione R."/>
            <person name="Hildebrand F."/>
            <person name="Pallen M.J."/>
        </authorList>
    </citation>
    <scope>NUCLEOTIDE SEQUENCE</scope>
    <source>
        <strain evidence="14">ChiGjej3B3-7149</strain>
    </source>
</reference>
<dbReference type="GO" id="GO:0005886">
    <property type="term" value="C:plasma membrane"/>
    <property type="evidence" value="ECO:0007669"/>
    <property type="project" value="TreeGrafter"/>
</dbReference>
<evidence type="ECO:0000256" key="9">
    <source>
        <dbReference type="ARBA" id="ARBA00023012"/>
    </source>
</evidence>
<evidence type="ECO:0000313" key="15">
    <source>
        <dbReference type="Proteomes" id="UP000824238"/>
    </source>
</evidence>
<keyword evidence="5" id="KW-0808">Transferase</keyword>
<evidence type="ECO:0000256" key="11">
    <source>
        <dbReference type="SAM" id="Phobius"/>
    </source>
</evidence>
<dbReference type="PROSITE" id="PS50885">
    <property type="entry name" value="HAMP"/>
    <property type="match status" value="1"/>
</dbReference>
<dbReference type="InterPro" id="IPR036890">
    <property type="entry name" value="HATPase_C_sf"/>
</dbReference>
<dbReference type="InterPro" id="IPR003661">
    <property type="entry name" value="HisK_dim/P_dom"/>
</dbReference>
<evidence type="ECO:0000313" key="14">
    <source>
        <dbReference type="EMBL" id="HIR54112.1"/>
    </source>
</evidence>
<name>A0A9D1IYA7_9FIRM</name>
<dbReference type="PROSITE" id="PS50109">
    <property type="entry name" value="HIS_KIN"/>
    <property type="match status" value="1"/>
</dbReference>
<evidence type="ECO:0000256" key="5">
    <source>
        <dbReference type="ARBA" id="ARBA00022679"/>
    </source>
</evidence>
<evidence type="ECO:0000256" key="3">
    <source>
        <dbReference type="ARBA" id="ARBA00012438"/>
    </source>
</evidence>
<feature type="domain" description="Histidine kinase" evidence="12">
    <location>
        <begin position="376"/>
        <end position="586"/>
    </location>
</feature>
<dbReference type="CDD" id="cd00082">
    <property type="entry name" value="HisKA"/>
    <property type="match status" value="1"/>
</dbReference>
<dbReference type="InterPro" id="IPR050428">
    <property type="entry name" value="TCS_sensor_his_kinase"/>
</dbReference>
<evidence type="ECO:0000256" key="4">
    <source>
        <dbReference type="ARBA" id="ARBA00022553"/>
    </source>
</evidence>
<dbReference type="SMART" id="SM00387">
    <property type="entry name" value="HATPase_c"/>
    <property type="match status" value="1"/>
</dbReference>
<dbReference type="Gene3D" id="1.10.287.130">
    <property type="match status" value="1"/>
</dbReference>
<comment type="subcellular location">
    <subcellularLocation>
        <location evidence="2">Membrane</location>
    </subcellularLocation>
</comment>
<comment type="catalytic activity">
    <reaction evidence="1">
        <text>ATP + protein L-histidine = ADP + protein N-phospho-L-histidine.</text>
        <dbReference type="EC" id="2.7.13.3"/>
    </reaction>
</comment>
<dbReference type="InterPro" id="IPR003594">
    <property type="entry name" value="HATPase_dom"/>
</dbReference>
<keyword evidence="8 11" id="KW-1133">Transmembrane helix</keyword>
<keyword evidence="6 11" id="KW-0812">Transmembrane</keyword>
<comment type="caution">
    <text evidence="14">The sequence shown here is derived from an EMBL/GenBank/DDBJ whole genome shotgun (WGS) entry which is preliminary data.</text>
</comment>
<protein>
    <recommendedName>
        <fullName evidence="3">histidine kinase</fullName>
        <ecNumber evidence="3">2.7.13.3</ecNumber>
    </recommendedName>
</protein>
<reference evidence="14" key="1">
    <citation type="submission" date="2020-10" db="EMBL/GenBank/DDBJ databases">
        <authorList>
            <person name="Gilroy R."/>
        </authorList>
    </citation>
    <scope>NUCLEOTIDE SEQUENCE</scope>
    <source>
        <strain evidence="14">ChiGjej3B3-7149</strain>
    </source>
</reference>
<dbReference type="InterPro" id="IPR036097">
    <property type="entry name" value="HisK_dim/P_sf"/>
</dbReference>
<dbReference type="GO" id="GO:0000155">
    <property type="term" value="F:phosphorelay sensor kinase activity"/>
    <property type="evidence" value="ECO:0007669"/>
    <property type="project" value="InterPro"/>
</dbReference>
<evidence type="ECO:0000256" key="6">
    <source>
        <dbReference type="ARBA" id="ARBA00022692"/>
    </source>
</evidence>
<keyword evidence="9" id="KW-0902">Two-component regulatory system</keyword>
<evidence type="ECO:0000256" key="8">
    <source>
        <dbReference type="ARBA" id="ARBA00022989"/>
    </source>
</evidence>
<dbReference type="SUPFAM" id="SSF55874">
    <property type="entry name" value="ATPase domain of HSP90 chaperone/DNA topoisomerase II/histidine kinase"/>
    <property type="match status" value="1"/>
</dbReference>